<keyword evidence="4" id="KW-0675">Receptor</keyword>
<reference evidence="4 5" key="1">
    <citation type="submission" date="2018-03" db="EMBL/GenBank/DDBJ databases">
        <title>Draft genome sequence of Rohu Carp (Labeo rohita).</title>
        <authorList>
            <person name="Das P."/>
            <person name="Kushwaha B."/>
            <person name="Joshi C.G."/>
            <person name="Kumar D."/>
            <person name="Nagpure N.S."/>
            <person name="Sahoo L."/>
            <person name="Das S.P."/>
            <person name="Bit A."/>
            <person name="Patnaik S."/>
            <person name="Meher P.K."/>
            <person name="Jayasankar P."/>
            <person name="Koringa P.G."/>
            <person name="Patel N.V."/>
            <person name="Hinsu A.T."/>
            <person name="Kumar R."/>
            <person name="Pandey M."/>
            <person name="Agarwal S."/>
            <person name="Srivastava S."/>
            <person name="Singh M."/>
            <person name="Iquebal M.A."/>
            <person name="Jaiswal S."/>
            <person name="Angadi U.B."/>
            <person name="Kumar N."/>
            <person name="Raza M."/>
            <person name="Shah T.M."/>
            <person name="Rai A."/>
            <person name="Jena J.K."/>
        </authorList>
    </citation>
    <scope>NUCLEOTIDE SEQUENCE [LARGE SCALE GENOMIC DNA]</scope>
    <source>
        <strain evidence="4">DASCIFA01</strain>
        <tissue evidence="4">Testis</tissue>
    </source>
</reference>
<evidence type="ECO:0000256" key="1">
    <source>
        <dbReference type="ARBA" id="ARBA00010365"/>
    </source>
</evidence>
<dbReference type="InterPro" id="IPR039574">
    <property type="entry name" value="OGFr"/>
</dbReference>
<feature type="domain" description="Opioid growth factor receptor (OGFr) conserved" evidence="3">
    <location>
        <begin position="507"/>
        <end position="554"/>
    </location>
</feature>
<protein>
    <submittedName>
        <fullName evidence="4">Opioid growth factor receptor-like protein</fullName>
    </submittedName>
</protein>
<sequence length="598" mass="72166">MSDNECDYDSTWEDEHENKTPKKKKFFKMSQRNTYAARDMQNFRHSCRLFRNDEKVKKKLVKSYKLMLDFYGIHLVDQSTGEVARASNWEQRFRHLNRHTHNNLRITRILKCLGTLGLEHYQAPLVRFFLHETLENGNLPNVKHSVLDYFMFAVLDKLERRELVKYAFKHFKPQKHFVWGPKKILSAQVVHYKKEKVDQPTESKQSRTPEDQQKRVLQRRSQRKIYAAKDMQNFRHSCRNLDGYKDDHDKPGQLFRKDKQLKSKLVKSYKLMLDFYGIRLVNESTGEVACASNWEQRFRNLNRYSNNNLRITRILKCLGTLGLEHYQAPLVKFYLQETLVKGQLQNVKQSVLDYFMFAILDKSERRELIRFAFNHFKPQEQFVWGPKKILSGQVVHYKKENMDQPKENKQSGIAEDQKKRVKLHESKHKMKKKKPLKFAKYPQYIDMESDEECEFDSTWEDEYENKTPRKKVLDRMSRRNMNAAKDMQDFRHSYQSFDDHDEPYKGRFYNLEFYYGQMKSSPDDVHIDEFHQQWWGEYERLEKVLTYIHWIYRMLKKIFKPDSSFIRILLTLRLTIGPQLNRDYQNGSSIYLGKDNHR</sequence>
<dbReference type="Pfam" id="PF04664">
    <property type="entry name" value="OGFr_N"/>
    <property type="match status" value="3"/>
</dbReference>
<organism evidence="4 5">
    <name type="scientific">Labeo rohita</name>
    <name type="common">Indian major carp</name>
    <name type="synonym">Cyprinus rohita</name>
    <dbReference type="NCBI Taxonomy" id="84645"/>
    <lineage>
        <taxon>Eukaryota</taxon>
        <taxon>Metazoa</taxon>
        <taxon>Chordata</taxon>
        <taxon>Craniata</taxon>
        <taxon>Vertebrata</taxon>
        <taxon>Euteleostomi</taxon>
        <taxon>Actinopterygii</taxon>
        <taxon>Neopterygii</taxon>
        <taxon>Teleostei</taxon>
        <taxon>Ostariophysi</taxon>
        <taxon>Cypriniformes</taxon>
        <taxon>Cyprinidae</taxon>
        <taxon>Labeoninae</taxon>
        <taxon>Labeonini</taxon>
        <taxon>Labeo</taxon>
    </lineage>
</organism>
<dbReference type="InterPro" id="IPR006757">
    <property type="entry name" value="OGF_rcpt"/>
</dbReference>
<proteinExistence type="inferred from homology"/>
<dbReference type="PANTHER" id="PTHR14015:SF1">
    <property type="entry name" value="OPIOID GROWTH FACTOR RECEPTOR"/>
    <property type="match status" value="1"/>
</dbReference>
<evidence type="ECO:0000313" key="5">
    <source>
        <dbReference type="Proteomes" id="UP000290572"/>
    </source>
</evidence>
<dbReference type="EMBL" id="QBIY01013151">
    <property type="protein sequence ID" value="RXN11126.1"/>
    <property type="molecule type" value="Genomic_DNA"/>
</dbReference>
<dbReference type="GO" id="GO:0140625">
    <property type="term" value="F:opioid growth factor receptor activity"/>
    <property type="evidence" value="ECO:0007669"/>
    <property type="project" value="InterPro"/>
</dbReference>
<accession>A0A498LVH4</accession>
<dbReference type="GO" id="GO:0016020">
    <property type="term" value="C:membrane"/>
    <property type="evidence" value="ECO:0007669"/>
    <property type="project" value="InterPro"/>
</dbReference>
<feature type="domain" description="Opioid growth factor receptor (OGFr) conserved" evidence="3">
    <location>
        <begin position="254"/>
        <end position="388"/>
    </location>
</feature>
<dbReference type="Proteomes" id="UP000290572">
    <property type="component" value="Unassembled WGS sequence"/>
</dbReference>
<evidence type="ECO:0000256" key="2">
    <source>
        <dbReference type="SAM" id="MobiDB-lite"/>
    </source>
</evidence>
<comment type="similarity">
    <text evidence="1">Belongs to the opioid growth factor receptor family.</text>
</comment>
<feature type="domain" description="Opioid growth factor receptor (OGFr) conserved" evidence="3">
    <location>
        <begin position="45"/>
        <end position="183"/>
    </location>
</feature>
<dbReference type="STRING" id="84645.A0A498LVH4"/>
<dbReference type="AlphaFoldDB" id="A0A498LVH4"/>
<dbReference type="PANTHER" id="PTHR14015">
    <property type="entry name" value="OPIOID GROWTH FACTOR RECEPTOR OGFR ZETA-TYPE OPIOID RECEPTOR"/>
    <property type="match status" value="1"/>
</dbReference>
<gene>
    <name evidence="4" type="ORF">ROHU_030226</name>
</gene>
<comment type="caution">
    <text evidence="4">The sequence shown here is derived from an EMBL/GenBank/DDBJ whole genome shotgun (WGS) entry which is preliminary data.</text>
</comment>
<evidence type="ECO:0000259" key="3">
    <source>
        <dbReference type="Pfam" id="PF04664"/>
    </source>
</evidence>
<feature type="compositionally biased region" description="Basic and acidic residues" evidence="2">
    <location>
        <begin position="196"/>
        <end position="214"/>
    </location>
</feature>
<evidence type="ECO:0000313" key="4">
    <source>
        <dbReference type="EMBL" id="RXN11126.1"/>
    </source>
</evidence>
<name>A0A498LVH4_LABRO</name>
<keyword evidence="5" id="KW-1185">Reference proteome</keyword>
<feature type="region of interest" description="Disordered" evidence="2">
    <location>
        <begin position="196"/>
        <end position="219"/>
    </location>
</feature>